<dbReference type="RefSeq" id="WP_166510844.1">
    <property type="nucleotide sequence ID" value="NZ_VNHM01000003.1"/>
</dbReference>
<gene>
    <name evidence="2" type="ORF">LX24_00800</name>
</gene>
<feature type="transmembrane region" description="Helical" evidence="1">
    <location>
        <begin position="27"/>
        <end position="48"/>
    </location>
</feature>
<dbReference type="EMBL" id="VNHM01000003">
    <property type="protein sequence ID" value="TYO96990.1"/>
    <property type="molecule type" value="Genomic_DNA"/>
</dbReference>
<keyword evidence="3" id="KW-1185">Reference proteome</keyword>
<proteinExistence type="predicted"/>
<accession>A0A5S4ZXM0</accession>
<dbReference type="Proteomes" id="UP000323166">
    <property type="component" value="Unassembled WGS sequence"/>
</dbReference>
<name>A0A5S4ZXM0_9FIRM</name>
<reference evidence="2 3" key="1">
    <citation type="submission" date="2019-07" db="EMBL/GenBank/DDBJ databases">
        <title>Genomic Encyclopedia of Type Strains, Phase I: the one thousand microbial genomes (KMG-I) project.</title>
        <authorList>
            <person name="Kyrpides N."/>
        </authorList>
    </citation>
    <scope>NUCLEOTIDE SEQUENCE [LARGE SCALE GENOMIC DNA]</scope>
    <source>
        <strain evidence="2 3">DSM 6562</strain>
    </source>
</reference>
<organism evidence="2 3">
    <name type="scientific">Desulfallas thermosapovorans DSM 6562</name>
    <dbReference type="NCBI Taxonomy" id="1121431"/>
    <lineage>
        <taxon>Bacteria</taxon>
        <taxon>Bacillati</taxon>
        <taxon>Bacillota</taxon>
        <taxon>Clostridia</taxon>
        <taxon>Eubacteriales</taxon>
        <taxon>Desulfallaceae</taxon>
        <taxon>Desulfallas</taxon>
    </lineage>
</organism>
<evidence type="ECO:0000256" key="1">
    <source>
        <dbReference type="SAM" id="Phobius"/>
    </source>
</evidence>
<keyword evidence="1" id="KW-0472">Membrane</keyword>
<protein>
    <submittedName>
        <fullName evidence="2">Uncharacterized protein</fullName>
    </submittedName>
</protein>
<evidence type="ECO:0000313" key="2">
    <source>
        <dbReference type="EMBL" id="TYO96990.1"/>
    </source>
</evidence>
<keyword evidence="1" id="KW-1133">Transmembrane helix</keyword>
<comment type="caution">
    <text evidence="2">The sequence shown here is derived from an EMBL/GenBank/DDBJ whole genome shotgun (WGS) entry which is preliminary data.</text>
</comment>
<evidence type="ECO:0000313" key="3">
    <source>
        <dbReference type="Proteomes" id="UP000323166"/>
    </source>
</evidence>
<keyword evidence="1" id="KW-0812">Transmembrane</keyword>
<dbReference type="AlphaFoldDB" id="A0A5S4ZXM0"/>
<sequence>MPGVDLEKRLAGLLQLKDKYGLDNDQLLLLMGLSNLMAIINLLEMRVVGGAKGSGTRRPPSPQEAVPFLGVFGGPRVRPPVDGAAK</sequence>